<comment type="caution">
    <text evidence="1">The sequence shown here is derived from an EMBL/GenBank/DDBJ whole genome shotgun (WGS) entry which is preliminary data.</text>
</comment>
<reference evidence="1" key="1">
    <citation type="submission" date="2021-10" db="EMBL/GenBank/DDBJ databases">
        <authorList>
            <person name="Dean J.D."/>
            <person name="Kim M.K."/>
            <person name="Newey C.N."/>
            <person name="Stoker T.S."/>
            <person name="Thompson D.W."/>
            <person name="Grose J.H."/>
        </authorList>
    </citation>
    <scope>NUCLEOTIDE SEQUENCE</scope>
    <source>
        <strain evidence="1">BT178</strain>
    </source>
</reference>
<dbReference type="EMBL" id="JAJADR010000003">
    <property type="protein sequence ID" value="MCB2408954.1"/>
    <property type="molecule type" value="Genomic_DNA"/>
</dbReference>
<evidence type="ECO:0000313" key="2">
    <source>
        <dbReference type="Proteomes" id="UP001165296"/>
    </source>
</evidence>
<organism evidence="1 2">
    <name type="scientific">Hymenobacter lucidus</name>
    <dbReference type="NCBI Taxonomy" id="2880930"/>
    <lineage>
        <taxon>Bacteria</taxon>
        <taxon>Pseudomonadati</taxon>
        <taxon>Bacteroidota</taxon>
        <taxon>Cytophagia</taxon>
        <taxon>Cytophagales</taxon>
        <taxon>Hymenobacteraceae</taxon>
        <taxon>Hymenobacter</taxon>
    </lineage>
</organism>
<dbReference type="RefSeq" id="WP_226176434.1">
    <property type="nucleotide sequence ID" value="NZ_JAJADR010000003.1"/>
</dbReference>
<sequence>MGLDITLARIVGGEVNEADYFLADESPELQPFFHHLIRTKHFAYEDEEFDAEVYFLEDLAYQRKGVVAAFYNDFANDVCLTRQHEVDRMLTYVDEKHKADFDNFFVKQFKEGQTVVIISW</sequence>
<gene>
    <name evidence="1" type="ORF">LGH74_13275</name>
</gene>
<accession>A0ABS8AU71</accession>
<name>A0ABS8AU71_9BACT</name>
<evidence type="ECO:0000313" key="1">
    <source>
        <dbReference type="EMBL" id="MCB2408954.1"/>
    </source>
</evidence>
<keyword evidence="2" id="KW-1185">Reference proteome</keyword>
<protein>
    <submittedName>
        <fullName evidence="1">Uncharacterized protein</fullName>
    </submittedName>
</protein>
<proteinExistence type="predicted"/>
<dbReference type="Proteomes" id="UP001165296">
    <property type="component" value="Unassembled WGS sequence"/>
</dbReference>